<feature type="domain" description="Kri1-like C-terminal" evidence="4">
    <location>
        <begin position="474"/>
        <end position="562"/>
    </location>
</feature>
<dbReference type="GO" id="GO:0005730">
    <property type="term" value="C:nucleolus"/>
    <property type="evidence" value="ECO:0007669"/>
    <property type="project" value="TreeGrafter"/>
</dbReference>
<feature type="region of interest" description="Disordered" evidence="3">
    <location>
        <begin position="551"/>
        <end position="638"/>
    </location>
</feature>
<accession>A0A811KB71</accession>
<dbReference type="Proteomes" id="UP000614601">
    <property type="component" value="Unassembled WGS sequence"/>
</dbReference>
<proteinExistence type="inferred from homology"/>
<gene>
    <name evidence="5" type="ORF">BOKJ2_LOCUS4525</name>
</gene>
<dbReference type="AlphaFoldDB" id="A0A811KB71"/>
<evidence type="ECO:0000256" key="1">
    <source>
        <dbReference type="ARBA" id="ARBA00007473"/>
    </source>
</evidence>
<evidence type="ECO:0000256" key="3">
    <source>
        <dbReference type="SAM" id="MobiDB-lite"/>
    </source>
</evidence>
<feature type="compositionally biased region" description="Acidic residues" evidence="3">
    <location>
        <begin position="394"/>
        <end position="435"/>
    </location>
</feature>
<keyword evidence="6" id="KW-1185">Reference proteome</keyword>
<dbReference type="OrthoDB" id="10252032at2759"/>
<comment type="caution">
    <text evidence="5">The sequence shown here is derived from an EMBL/GenBank/DDBJ whole genome shotgun (WGS) entry which is preliminary data.</text>
</comment>
<feature type="compositionally biased region" description="Acidic residues" evidence="3">
    <location>
        <begin position="48"/>
        <end position="68"/>
    </location>
</feature>
<dbReference type="Pfam" id="PF05178">
    <property type="entry name" value="Kri1"/>
    <property type="match status" value="1"/>
</dbReference>
<feature type="compositionally biased region" description="Basic and acidic residues" evidence="3">
    <location>
        <begin position="569"/>
        <end position="595"/>
    </location>
</feature>
<dbReference type="Proteomes" id="UP000783686">
    <property type="component" value="Unassembled WGS sequence"/>
</dbReference>
<feature type="compositionally biased region" description="Acidic residues" evidence="3">
    <location>
        <begin position="375"/>
        <end position="385"/>
    </location>
</feature>
<feature type="region of interest" description="Disordered" evidence="3">
    <location>
        <begin position="97"/>
        <end position="191"/>
    </location>
</feature>
<dbReference type="EMBL" id="CAJFDH010000002">
    <property type="protein sequence ID" value="CAD5212724.1"/>
    <property type="molecule type" value="Genomic_DNA"/>
</dbReference>
<dbReference type="Pfam" id="PF12936">
    <property type="entry name" value="Kri1_C"/>
    <property type="match status" value="1"/>
</dbReference>
<feature type="region of interest" description="Disordered" evidence="3">
    <location>
        <begin position="285"/>
        <end position="323"/>
    </location>
</feature>
<dbReference type="InterPro" id="IPR018034">
    <property type="entry name" value="Kri1"/>
</dbReference>
<dbReference type="EMBL" id="CAJFCW020000002">
    <property type="protein sequence ID" value="CAG9097394.1"/>
    <property type="molecule type" value="Genomic_DNA"/>
</dbReference>
<evidence type="ECO:0000256" key="2">
    <source>
        <dbReference type="ARBA" id="ARBA00017294"/>
    </source>
</evidence>
<evidence type="ECO:0000313" key="5">
    <source>
        <dbReference type="EMBL" id="CAD5212724.1"/>
    </source>
</evidence>
<evidence type="ECO:0000259" key="4">
    <source>
        <dbReference type="Pfam" id="PF12936"/>
    </source>
</evidence>
<organism evidence="5 6">
    <name type="scientific">Bursaphelenchus okinawaensis</name>
    <dbReference type="NCBI Taxonomy" id="465554"/>
    <lineage>
        <taxon>Eukaryota</taxon>
        <taxon>Metazoa</taxon>
        <taxon>Ecdysozoa</taxon>
        <taxon>Nematoda</taxon>
        <taxon>Chromadorea</taxon>
        <taxon>Rhabditida</taxon>
        <taxon>Tylenchina</taxon>
        <taxon>Tylenchomorpha</taxon>
        <taxon>Aphelenchoidea</taxon>
        <taxon>Aphelenchoididae</taxon>
        <taxon>Bursaphelenchus</taxon>
    </lineage>
</organism>
<feature type="compositionally biased region" description="Basic and acidic residues" evidence="3">
    <location>
        <begin position="97"/>
        <end position="134"/>
    </location>
</feature>
<evidence type="ECO:0000313" key="6">
    <source>
        <dbReference type="Proteomes" id="UP000614601"/>
    </source>
</evidence>
<dbReference type="PANTHER" id="PTHR14490:SF5">
    <property type="entry name" value="PROTEIN KRI1 HOMOLOG"/>
    <property type="match status" value="1"/>
</dbReference>
<dbReference type="GO" id="GO:0000447">
    <property type="term" value="P:endonucleolytic cleavage in ITS1 to separate SSU-rRNA from 5.8S rRNA and LSU-rRNA from tricistronic rRNA transcript (SSU-rRNA, 5.8S rRNA, LSU-rRNA)"/>
    <property type="evidence" value="ECO:0007669"/>
    <property type="project" value="TreeGrafter"/>
</dbReference>
<name>A0A811KB71_9BILA</name>
<feature type="compositionally biased region" description="Basic residues" evidence="3">
    <location>
        <begin position="623"/>
        <end position="638"/>
    </location>
</feature>
<feature type="region of interest" description="Disordered" evidence="3">
    <location>
        <begin position="341"/>
        <end position="465"/>
    </location>
</feature>
<feature type="compositionally biased region" description="Basic and acidic residues" evidence="3">
    <location>
        <begin position="290"/>
        <end position="323"/>
    </location>
</feature>
<dbReference type="GO" id="GO:0030686">
    <property type="term" value="C:90S preribosome"/>
    <property type="evidence" value="ECO:0007669"/>
    <property type="project" value="TreeGrafter"/>
</dbReference>
<feature type="region of interest" description="Disordered" evidence="3">
    <location>
        <begin position="41"/>
        <end position="68"/>
    </location>
</feature>
<feature type="compositionally biased region" description="Basic and acidic residues" evidence="3">
    <location>
        <begin position="174"/>
        <end position="189"/>
    </location>
</feature>
<sequence length="638" mass="76141">MSKKKLLDSDDEDNGDLNLTVNNDYAERYQNWRKREELQKLKDKYGSDVEDEEDGESTDGEVNWDSEDEKDFLRTLGALKSNDPKIYKEKVKFFDPERERKVKKPEATKKNEKDQPAYTLRDYETKLVTERDGVFSEDEDEEEQPNDPSYYQKEAQLKNEFKKALGGESDSDDDLLKPRKKTEAEKKEEENDYYEWLANHKELDNVDEDLQKLKNTWNSNKLSPEDRFLRDYLLNKKYDTDGKHIEEALPTYDEVVKVDEELEKAEDFEYKYNFRFEDPDQDFIKQYPRTVKESLRKQDTRRKDARDRVKQRKEEEKKEKKEEIKRLKQLKKMEIEEKLQKLREVTKDEIPLTLEDLQKDFDPAEYDKKMQEAFNDYDEKEDVDEEKPVFSDISDIDDDEMDEENDDEQDETTEDKLDDEETIGQEEQDEEEPEDQPGPSTSRKEKLSNRRHKRNTKFNEAVTKKKPVFDPKEKTFEEYFNEYYALDYEDIIADNLKTKFKYRNVEANDFGLSTDEILNLDDKKLNAWVSVKKVTAYRSAQEEKMDKIVYGKKAQNPERKRKIFGSVDVEDKKKKPKEPEGAEKPQEPEETEKSGKKNRKKRKSRNELSKNRLKAYGVSTSKLKSHINKDKFKKKQKV</sequence>
<reference evidence="5" key="1">
    <citation type="submission" date="2020-09" db="EMBL/GenBank/DDBJ databases">
        <authorList>
            <person name="Kikuchi T."/>
        </authorList>
    </citation>
    <scope>NUCLEOTIDE SEQUENCE</scope>
    <source>
        <strain evidence="5">SH1</strain>
    </source>
</reference>
<dbReference type="InterPro" id="IPR024626">
    <property type="entry name" value="Kri1-like_C"/>
</dbReference>
<feature type="compositionally biased region" description="Basic and acidic residues" evidence="3">
    <location>
        <begin position="341"/>
        <end position="371"/>
    </location>
</feature>
<comment type="similarity">
    <text evidence="1">Belongs to the KRI1 family.</text>
</comment>
<dbReference type="PANTHER" id="PTHR14490">
    <property type="entry name" value="ZINC FINGER, ZZ TYPE"/>
    <property type="match status" value="1"/>
</dbReference>
<protein>
    <recommendedName>
        <fullName evidence="2">Protein KRI1 homolog</fullName>
    </recommendedName>
</protein>
<feature type="compositionally biased region" description="Basic and acidic residues" evidence="3">
    <location>
        <begin position="155"/>
        <end position="165"/>
    </location>
</feature>
<feature type="compositionally biased region" description="Acidic residues" evidence="3">
    <location>
        <begin position="135"/>
        <end position="145"/>
    </location>
</feature>